<organism evidence="1 2">
    <name type="scientific">Paenibacillus monticola</name>
    <dbReference type="NCBI Taxonomy" id="2666075"/>
    <lineage>
        <taxon>Bacteria</taxon>
        <taxon>Bacillati</taxon>
        <taxon>Bacillota</taxon>
        <taxon>Bacilli</taxon>
        <taxon>Bacillales</taxon>
        <taxon>Paenibacillaceae</taxon>
        <taxon>Paenibacillus</taxon>
    </lineage>
</organism>
<evidence type="ECO:0000313" key="1">
    <source>
        <dbReference type="EMBL" id="MRN55099.1"/>
    </source>
</evidence>
<protein>
    <submittedName>
        <fullName evidence="1">Uncharacterized protein</fullName>
    </submittedName>
</protein>
<dbReference type="Proteomes" id="UP000463051">
    <property type="component" value="Unassembled WGS sequence"/>
</dbReference>
<comment type="caution">
    <text evidence="1">The sequence shown here is derived from an EMBL/GenBank/DDBJ whole genome shotgun (WGS) entry which is preliminary data.</text>
</comment>
<dbReference type="RefSeq" id="WP_195724397.1">
    <property type="nucleotide sequence ID" value="NZ_WJXB01000007.1"/>
</dbReference>
<proteinExistence type="predicted"/>
<gene>
    <name evidence="1" type="ORF">GJB61_19145</name>
</gene>
<keyword evidence="2" id="KW-1185">Reference proteome</keyword>
<sequence length="94" mass="10598">MNILQIKGLGPAVANILYFLHHTLFPPFNTAIVRGFKEIGLGKEKIKLGSWPDYLDMRTALIEMNKEHIARLSDDLGAIGGFMYEMGCRRFVVS</sequence>
<evidence type="ECO:0000313" key="2">
    <source>
        <dbReference type="Proteomes" id="UP000463051"/>
    </source>
</evidence>
<dbReference type="EMBL" id="WJXB01000007">
    <property type="protein sequence ID" value="MRN55099.1"/>
    <property type="molecule type" value="Genomic_DNA"/>
</dbReference>
<dbReference type="AlphaFoldDB" id="A0A7X2H7S2"/>
<reference evidence="1 2" key="1">
    <citation type="submission" date="2019-11" db="EMBL/GenBank/DDBJ databases">
        <title>Paenibacillus monticola sp. nov., a novel PGPR strain isolated from mountain sample in China.</title>
        <authorList>
            <person name="Zhao Q."/>
            <person name="Li H.-P."/>
            <person name="Zhang J.-L."/>
        </authorList>
    </citation>
    <scope>NUCLEOTIDE SEQUENCE [LARGE SCALE GENOMIC DNA]</scope>
    <source>
        <strain evidence="1 2">LC-T2</strain>
    </source>
</reference>
<name>A0A7X2H7S2_9BACL</name>
<accession>A0A7X2H7S2</accession>